<evidence type="ECO:0000313" key="3">
    <source>
        <dbReference type="Proteomes" id="UP000586031"/>
    </source>
</evidence>
<dbReference type="AlphaFoldDB" id="A0A7J4TIG1"/>
<evidence type="ECO:0000313" key="2">
    <source>
        <dbReference type="EMBL" id="HII83313.1"/>
    </source>
</evidence>
<dbReference type="InterPro" id="IPR036390">
    <property type="entry name" value="WH_DNA-bd_sf"/>
</dbReference>
<protein>
    <submittedName>
        <fullName evidence="2">MarR family transcriptional regulator</fullName>
    </submittedName>
</protein>
<dbReference type="Pfam" id="PF01047">
    <property type="entry name" value="MarR"/>
    <property type="match status" value="1"/>
</dbReference>
<name>A0A7J4TIG1_9EURY</name>
<dbReference type="Gene3D" id="1.10.10.10">
    <property type="entry name" value="Winged helix-like DNA-binding domain superfamily/Winged helix DNA-binding domain"/>
    <property type="match status" value="1"/>
</dbReference>
<dbReference type="Proteomes" id="UP000586031">
    <property type="component" value="Unassembled WGS sequence"/>
</dbReference>
<proteinExistence type="predicted"/>
<feature type="domain" description="HTH marR-type" evidence="1">
    <location>
        <begin position="41"/>
        <end position="83"/>
    </location>
</feature>
<dbReference type="EMBL" id="DUHE01000012">
    <property type="protein sequence ID" value="HII83313.1"/>
    <property type="molecule type" value="Genomic_DNA"/>
</dbReference>
<gene>
    <name evidence="2" type="ORF">HA271_00405</name>
</gene>
<reference evidence="3" key="1">
    <citation type="journal article" date="2020" name="bioRxiv">
        <title>A rank-normalized archaeal taxonomy based on genome phylogeny resolves widespread incomplete and uneven classifications.</title>
        <authorList>
            <person name="Rinke C."/>
            <person name="Chuvochina M."/>
            <person name="Mussig A.J."/>
            <person name="Chaumeil P.-A."/>
            <person name="Waite D.W."/>
            <person name="Whitman W.B."/>
            <person name="Parks D.H."/>
            <person name="Hugenholtz P."/>
        </authorList>
    </citation>
    <scope>NUCLEOTIDE SEQUENCE [LARGE SCALE GENOMIC DNA]</scope>
</reference>
<dbReference type="SUPFAM" id="SSF46785">
    <property type="entry name" value="Winged helix' DNA-binding domain"/>
    <property type="match status" value="1"/>
</dbReference>
<dbReference type="InterPro" id="IPR000835">
    <property type="entry name" value="HTH_MarR-typ"/>
</dbReference>
<evidence type="ECO:0000259" key="1">
    <source>
        <dbReference type="Pfam" id="PF01047"/>
    </source>
</evidence>
<dbReference type="GO" id="GO:0003700">
    <property type="term" value="F:DNA-binding transcription factor activity"/>
    <property type="evidence" value="ECO:0007669"/>
    <property type="project" value="InterPro"/>
</dbReference>
<comment type="caution">
    <text evidence="2">The sequence shown here is derived from an EMBL/GenBank/DDBJ whole genome shotgun (WGS) entry which is preliminary data.</text>
</comment>
<organism evidence="2 3">
    <name type="scientific">Methanobacterium subterraneum</name>
    <dbReference type="NCBI Taxonomy" id="59277"/>
    <lineage>
        <taxon>Archaea</taxon>
        <taxon>Methanobacteriati</taxon>
        <taxon>Methanobacteriota</taxon>
        <taxon>Methanomada group</taxon>
        <taxon>Methanobacteria</taxon>
        <taxon>Methanobacteriales</taxon>
        <taxon>Methanobacteriaceae</taxon>
        <taxon>Methanobacterium</taxon>
    </lineage>
</organism>
<dbReference type="InterPro" id="IPR036388">
    <property type="entry name" value="WH-like_DNA-bd_sf"/>
</dbReference>
<feature type="non-terminal residue" evidence="2">
    <location>
        <position position="138"/>
    </location>
</feature>
<accession>A0A7J4TIG1</accession>
<sequence>MVKNEDSPKEEFKKAIYNSFRALGVDDFPSMLMSVLQSEPEEISLGELSQMTGYSLSALSTTLKAMEENNMVKRFKKPKSRKVYVFMDKDLVTLYTELQKKRYNQSLLPFFQILPRIIQKYKDKEEFKSEIEMLEDFG</sequence>